<protein>
    <submittedName>
        <fullName evidence="6">Ergothioneine biosynthesis protein EgtB</fullName>
    </submittedName>
</protein>
<dbReference type="Pfam" id="PF03781">
    <property type="entry name" value="FGE-sulfatase"/>
    <property type="match status" value="2"/>
</dbReference>
<keyword evidence="1" id="KW-0560">Oxidoreductase</keyword>
<comment type="pathway">
    <text evidence="3">Amino-acid biosynthesis; ergothioneine biosynthesis.</text>
</comment>
<sequence>MRLFQSTLGTNDLQRFFREVRRTSAILGEPLSDADATVQSMPDASPSKWHLAHTTWFFEAMVLTPHLPGYQVYDAGFSFLFNSYYETLGARQPRPRRGMITRPSLSEILAYRKYVDDAVDRLLSSPAAQDVAELVELGCHHEQQHQELLLTDILHLFAHNPLCPAYRDPAPVAIEMRASPALTFTAFDGGIYEVGHGGPGFAFDSEGPRHRVLIEPFRLADRPVTNADWISFIEDGGYGKTLLWLSEGWARALADDWALPLYWEKRDGQYWTMTLRGFQPVDLAAPVAHISYFEADAFATWAGKRLPTESEWEVATRGLGLDGNFLDANRLRPKPAAPRAGLQQMFGDVWEWTRSPFTPYPRFRAVEGAVGEYNGKFMSGQFVLRGGSCVTPRGHVRASYRNFFPGHTRWQFSGLRLAEDV</sequence>
<dbReference type="InterPro" id="IPR017806">
    <property type="entry name" value="EgtB"/>
</dbReference>
<keyword evidence="2" id="KW-0408">Iron</keyword>
<evidence type="ECO:0000259" key="4">
    <source>
        <dbReference type="Pfam" id="PF03781"/>
    </source>
</evidence>
<feature type="domain" description="Sulfatase-modifying factor enzyme-like" evidence="4">
    <location>
        <begin position="339"/>
        <end position="418"/>
    </location>
</feature>
<dbReference type="AlphaFoldDB" id="A0AB38HSC0"/>
<dbReference type="NCBIfam" id="TIGR03440">
    <property type="entry name" value="egtB_TIGR03440"/>
    <property type="match status" value="1"/>
</dbReference>
<dbReference type="InterPro" id="IPR042095">
    <property type="entry name" value="SUMF_sf"/>
</dbReference>
<dbReference type="PANTHER" id="PTHR23150:SF36">
    <property type="entry name" value="HERCYNINE OXYGENASE"/>
    <property type="match status" value="1"/>
</dbReference>
<dbReference type="Pfam" id="PF12867">
    <property type="entry name" value="DinB_2"/>
    <property type="match status" value="1"/>
</dbReference>
<evidence type="ECO:0000256" key="3">
    <source>
        <dbReference type="ARBA" id="ARBA00037882"/>
    </source>
</evidence>
<dbReference type="Proteomes" id="UP000294215">
    <property type="component" value="Unassembled WGS sequence"/>
</dbReference>
<dbReference type="InterPro" id="IPR005532">
    <property type="entry name" value="SUMF_dom"/>
</dbReference>
<dbReference type="InterPro" id="IPR024775">
    <property type="entry name" value="DinB-like"/>
</dbReference>
<evidence type="ECO:0000313" key="6">
    <source>
        <dbReference type="EMBL" id="TBC03079.1"/>
    </source>
</evidence>
<gene>
    <name evidence="6" type="ORF">ELH40_36250</name>
</gene>
<dbReference type="RefSeq" id="WP_130817764.1">
    <property type="nucleotide sequence ID" value="NZ_SIMR01000006.1"/>
</dbReference>
<dbReference type="PANTHER" id="PTHR23150">
    <property type="entry name" value="SULFATASE MODIFYING FACTOR 1, 2"/>
    <property type="match status" value="1"/>
</dbReference>
<dbReference type="InterPro" id="IPR051043">
    <property type="entry name" value="Sulfatase_Mod_Factor_Kinase"/>
</dbReference>
<evidence type="ECO:0000256" key="2">
    <source>
        <dbReference type="ARBA" id="ARBA00023004"/>
    </source>
</evidence>
<evidence type="ECO:0000259" key="5">
    <source>
        <dbReference type="Pfam" id="PF12867"/>
    </source>
</evidence>
<feature type="domain" description="DinB-like" evidence="5">
    <location>
        <begin position="18"/>
        <end position="148"/>
    </location>
</feature>
<evidence type="ECO:0000313" key="7">
    <source>
        <dbReference type="Proteomes" id="UP000294215"/>
    </source>
</evidence>
<dbReference type="InterPro" id="IPR016187">
    <property type="entry name" value="CTDL_fold"/>
</dbReference>
<dbReference type="EMBL" id="SIMR01000006">
    <property type="protein sequence ID" value="TBC03079.1"/>
    <property type="molecule type" value="Genomic_DNA"/>
</dbReference>
<dbReference type="SUPFAM" id="SSF56436">
    <property type="entry name" value="C-type lectin-like"/>
    <property type="match status" value="1"/>
</dbReference>
<geneLocation type="plasmid" evidence="6">
    <name>pSM92_Rh12</name>
</geneLocation>
<dbReference type="GO" id="GO:0052699">
    <property type="term" value="P:ergothioneine biosynthetic process"/>
    <property type="evidence" value="ECO:0007669"/>
    <property type="project" value="InterPro"/>
</dbReference>
<evidence type="ECO:0000256" key="1">
    <source>
        <dbReference type="ARBA" id="ARBA00023002"/>
    </source>
</evidence>
<accession>A0AB38HSC0</accession>
<proteinExistence type="predicted"/>
<reference evidence="6 7" key="1">
    <citation type="submission" date="2019-02" db="EMBL/GenBank/DDBJ databases">
        <title>The genomic architecture of introgression among sibling species of bacteria.</title>
        <authorList>
            <person name="Cavassim M.I.A."/>
            <person name="Moeskjaer S."/>
            <person name="Moslemi C."/>
            <person name="Fields B."/>
            <person name="Bachmann A."/>
            <person name="Vilhjalmsson B."/>
            <person name="Schierup M.H."/>
            <person name="Young J.P.W."/>
            <person name="Andersen S.U."/>
        </authorList>
    </citation>
    <scope>NUCLEOTIDE SEQUENCE [LARGE SCALE GENOMIC DNA]</scope>
    <source>
        <strain evidence="6 7">SM92</strain>
        <plasmid evidence="6">pSM92_Rh12</plasmid>
    </source>
</reference>
<organism evidence="6 7">
    <name type="scientific">Rhizobium ruizarguesonis</name>
    <dbReference type="NCBI Taxonomy" id="2081791"/>
    <lineage>
        <taxon>Bacteria</taxon>
        <taxon>Pseudomonadati</taxon>
        <taxon>Pseudomonadota</taxon>
        <taxon>Alphaproteobacteria</taxon>
        <taxon>Hyphomicrobiales</taxon>
        <taxon>Rhizobiaceae</taxon>
        <taxon>Rhizobium/Agrobacterium group</taxon>
        <taxon>Rhizobium</taxon>
    </lineage>
</organism>
<feature type="domain" description="Sulfatase-modifying factor enzyme-like" evidence="4">
    <location>
        <begin position="188"/>
        <end position="322"/>
    </location>
</feature>
<name>A0AB38HSC0_9HYPH</name>
<keyword evidence="6" id="KW-0614">Plasmid</keyword>
<dbReference type="Gene3D" id="3.90.1580.10">
    <property type="entry name" value="paralog of FGE (formylglycine-generating enzyme)"/>
    <property type="match status" value="2"/>
</dbReference>
<comment type="caution">
    <text evidence="6">The sequence shown here is derived from an EMBL/GenBank/DDBJ whole genome shotgun (WGS) entry which is preliminary data.</text>
</comment>